<protein>
    <submittedName>
        <fullName evidence="1">Uncharacterized protein</fullName>
    </submittedName>
</protein>
<evidence type="ECO:0000313" key="1">
    <source>
        <dbReference type="EMBL" id="MBP1296746.1"/>
    </source>
</evidence>
<accession>A0A8I1YBA2</accession>
<evidence type="ECO:0000313" key="2">
    <source>
        <dbReference type="Proteomes" id="UP000673383"/>
    </source>
</evidence>
<reference evidence="1" key="1">
    <citation type="submission" date="2021-02" db="EMBL/GenBank/DDBJ databases">
        <title>Genomic Encyclopedia of Type Strains, Phase IV (KMG-V): Genome sequencing to study the core and pangenomes of soil and plant-associated prokaryotes.</title>
        <authorList>
            <person name="Whitman W."/>
        </authorList>
    </citation>
    <scope>NUCLEOTIDE SEQUENCE</scope>
    <source>
        <strain evidence="1">USDA 406</strain>
    </source>
</reference>
<sequence>MAESFGNSFTVLEVTADDLSLEGPTKQYWIARAKPDQALTLVLTAVPEGWTAELVDMKLTEKEQRKLDGLRLKPGDIYRLTK</sequence>
<dbReference type="Proteomes" id="UP000673383">
    <property type="component" value="Unassembled WGS sequence"/>
</dbReference>
<dbReference type="AlphaFoldDB" id="A0A8I1YBA2"/>
<organism evidence="1 2">
    <name type="scientific">Bradyrhizobium elkanii</name>
    <dbReference type="NCBI Taxonomy" id="29448"/>
    <lineage>
        <taxon>Bacteria</taxon>
        <taxon>Pseudomonadati</taxon>
        <taxon>Pseudomonadota</taxon>
        <taxon>Alphaproteobacteria</taxon>
        <taxon>Hyphomicrobiales</taxon>
        <taxon>Nitrobacteraceae</taxon>
        <taxon>Bradyrhizobium</taxon>
    </lineage>
</organism>
<proteinExistence type="predicted"/>
<comment type="caution">
    <text evidence="1">The sequence shown here is derived from an EMBL/GenBank/DDBJ whole genome shotgun (WGS) entry which is preliminary data.</text>
</comment>
<name>A0A8I1YBA2_BRAEL</name>
<dbReference type="EMBL" id="JAFICZ010000001">
    <property type="protein sequence ID" value="MBP1296746.1"/>
    <property type="molecule type" value="Genomic_DNA"/>
</dbReference>
<gene>
    <name evidence="1" type="ORF">JOH49_006499</name>
</gene>